<dbReference type="GO" id="GO:1902570">
    <property type="term" value="P:protein localization to nucleolus"/>
    <property type="evidence" value="ECO:0007669"/>
    <property type="project" value="TreeGrafter"/>
</dbReference>
<dbReference type="CDD" id="cd12226">
    <property type="entry name" value="RRM_NOL8"/>
    <property type="match status" value="1"/>
</dbReference>
<dbReference type="Gene3D" id="3.30.70.330">
    <property type="match status" value="1"/>
</dbReference>
<evidence type="ECO:0000259" key="11">
    <source>
        <dbReference type="PROSITE" id="PS50102"/>
    </source>
</evidence>
<protein>
    <recommendedName>
        <fullName evidence="7">Nucleolar protein 8</fullName>
    </recommendedName>
</protein>
<feature type="compositionally biased region" description="Basic and acidic residues" evidence="10">
    <location>
        <begin position="623"/>
        <end position="653"/>
    </location>
</feature>
<feature type="compositionally biased region" description="Polar residues" evidence="10">
    <location>
        <begin position="613"/>
        <end position="622"/>
    </location>
</feature>
<keyword evidence="13" id="KW-1185">Reference proteome</keyword>
<dbReference type="InterPro" id="IPR034138">
    <property type="entry name" value="NOP8_RRM"/>
</dbReference>
<dbReference type="Proteomes" id="UP000694580">
    <property type="component" value="Chromosome 12"/>
</dbReference>
<dbReference type="Pfam" id="PF00076">
    <property type="entry name" value="RRM_1"/>
    <property type="match status" value="1"/>
</dbReference>
<evidence type="ECO:0000256" key="3">
    <source>
        <dbReference type="ARBA" id="ARBA00022884"/>
    </source>
</evidence>
<evidence type="ECO:0000313" key="12">
    <source>
        <dbReference type="Ensembl" id="ENSDCDP00010030379.1"/>
    </source>
</evidence>
<dbReference type="PROSITE" id="PS50102">
    <property type="entry name" value="RRM"/>
    <property type="match status" value="1"/>
</dbReference>
<evidence type="ECO:0000256" key="1">
    <source>
        <dbReference type="ARBA" id="ARBA00004604"/>
    </source>
</evidence>
<dbReference type="GeneID" id="114800238"/>
<dbReference type="InterPro" id="IPR012677">
    <property type="entry name" value="Nucleotide-bd_a/b_plait_sf"/>
</dbReference>
<feature type="region of interest" description="Disordered" evidence="10">
    <location>
        <begin position="354"/>
        <end position="413"/>
    </location>
</feature>
<keyword evidence="2" id="KW-0597">Phosphoprotein</keyword>
<feature type="region of interest" description="Disordered" evidence="10">
    <location>
        <begin position="534"/>
        <end position="742"/>
    </location>
</feature>
<feature type="compositionally biased region" description="Low complexity" evidence="10">
    <location>
        <begin position="673"/>
        <end position="682"/>
    </location>
</feature>
<comment type="subunit">
    <text evidence="6">Interacts with the GTP form of RRAGA, RRAGC and RRAGD. Interacts with NIP7. Interacts with DDX18; the interaction is RNA-dependent. Interacts with DDX47; the interaction is RNA-dependent.</text>
</comment>
<comment type="function">
    <text evidence="5">Plays an essential role in the survival of diffuse-type gastric cancer cells. Acts as a nucleolar anchoring protein for DDX47. May be involved in regulation of gene expression at the post-transcriptional level or in ribosome biogenesis in cancer cells.</text>
</comment>
<organism evidence="12 13">
    <name type="scientific">Denticeps clupeoides</name>
    <name type="common">denticle herring</name>
    <dbReference type="NCBI Taxonomy" id="299321"/>
    <lineage>
        <taxon>Eukaryota</taxon>
        <taxon>Metazoa</taxon>
        <taxon>Chordata</taxon>
        <taxon>Craniata</taxon>
        <taxon>Vertebrata</taxon>
        <taxon>Euteleostomi</taxon>
        <taxon>Actinopterygii</taxon>
        <taxon>Neopterygii</taxon>
        <taxon>Teleostei</taxon>
        <taxon>Clupei</taxon>
        <taxon>Clupeiformes</taxon>
        <taxon>Denticipitoidei</taxon>
        <taxon>Denticipitidae</taxon>
        <taxon>Denticeps</taxon>
    </lineage>
</organism>
<sequence length="1174" mass="131924">MRRLYVGGLSHTISHKDLKDRFGKFGEVTDVEIVTRNNEDGTPCKTFGYININISETDLKKCMTVLNKSKWKGGTLQIEMAKESFLSRLAEERQQALEKAKVPCIDPKETLVESLKKAGVENFHLKAAVPGTEIPGHKDWVVSKYGRVLPVLQLKCQGKKRIFKYDPSKHCHNIKKLESTSDVSTFTPVAKLTWTIPGGDDEISKKRRGEFPPQKVRPKKMRQDTSCSIDVDQIVDSQQIRNWNKSVNKFTGESGCLPKNKQNSTVLTRPQKSVRVLDSDDDSEEEIRMLMAKEWSHSSRDTTVEDDSLEVVGDNFVVKPTMLWSEVQNSHGHSGPVEEDGEYDSADTDEILTTSKAPGSVDQKKEVSTEAENTKSERTSCRKKKKADRNIPTPSSALSQSGSSSSEDSENSLDSDYEAMMSNCTRLDISLTDLENLAKQSAASSGEEMDDLSHGASEAKPNSGDSKAVRKNKNAINPEDILASLLGASGSDNEYDRKKKKINKNKGCTLPPFMGTKSLFGSLYFAQSESCLKGQMDRAGSETNENTKKQKSNKHDVETVGVHPKVWGVACNGDRDSFPSNVTVPEKNIRSASSSGSDSSCSEESEEPEANSLPPNGGSSNKEMVKLQLDRMEASRSEQKEEVSEASSSKDSESSGEEEQILPSKTNKKAEDSVSSSESSESSAEEENVDQGKAAPKPSQKAIAGFNDEQEPLKKPPRRLVASEAEKQQQDNQRRLAALEQRLRDMEQQKKFIQGALSKVDTQNTNKSKHIVFGSEDESEGEVEETQRKSFVEMAPEVKSVDSCLKNPKKTGGKKLFDSSEDEEEDESSAEDDQRFQIKPQFEGKAGQKLMQLQSRFGTDERFQMDSRFLESDDETEVVAKNAPLEPMEDELIEEKKKNLDILQSVLNINIQPSEASKESTKSKKFRDMSALHYDPTREEHAAFEKKKEEPKKESKAARRKKREEAEKLPEVSKDIFYETAVDLKEVFGSTKQREEEKEVLAWDKEDENEDGENSDANGDTHVKVTLLTANETKNDSSGFKFSFFADDETAADTSADKGEYKIEILKGAKMPWQVEPRFQDSSSEDEDVEEDDEEGKEHTTSAPALDQPTEPKKSYFFFYQDDERLKDGPKMFCRSMKLEDQREEWEERRTLLIEDYRKKHKDAQRQLKMSHRK</sequence>
<evidence type="ECO:0000256" key="2">
    <source>
        <dbReference type="ARBA" id="ARBA00022553"/>
    </source>
</evidence>
<dbReference type="Ensembl" id="ENSDCDT00010037753.1">
    <property type="protein sequence ID" value="ENSDCDP00010030379.1"/>
    <property type="gene ID" value="ENSDCDG00010019509.1"/>
</dbReference>
<dbReference type="GO" id="GO:0003723">
    <property type="term" value="F:RNA binding"/>
    <property type="evidence" value="ECO:0007669"/>
    <property type="project" value="UniProtKB-UniRule"/>
</dbReference>
<dbReference type="PANTHER" id="PTHR48029">
    <property type="entry name" value="NUCLEOLAR PROTEIN 8"/>
    <property type="match status" value="1"/>
</dbReference>
<feature type="compositionally biased region" description="Acidic residues" evidence="10">
    <location>
        <begin position="819"/>
        <end position="831"/>
    </location>
</feature>
<feature type="compositionally biased region" description="Basic and acidic residues" evidence="10">
    <location>
        <begin position="724"/>
        <end position="734"/>
    </location>
</feature>
<keyword evidence="4" id="KW-0539">Nucleus</keyword>
<keyword evidence="3 8" id="KW-0694">RNA-binding</keyword>
<dbReference type="GO" id="GO:0005730">
    <property type="term" value="C:nucleolus"/>
    <property type="evidence" value="ECO:0007669"/>
    <property type="project" value="UniProtKB-SubCell"/>
</dbReference>
<name>A0AAY4CCC8_9TELE</name>
<feature type="compositionally biased region" description="Acidic residues" evidence="10">
    <location>
        <begin position="775"/>
        <end position="784"/>
    </location>
</feature>
<dbReference type="AlphaFoldDB" id="A0AAY4CCC8"/>
<evidence type="ECO:0000313" key="13">
    <source>
        <dbReference type="Proteomes" id="UP000694580"/>
    </source>
</evidence>
<evidence type="ECO:0000256" key="5">
    <source>
        <dbReference type="ARBA" id="ARBA00054821"/>
    </source>
</evidence>
<reference evidence="12 13" key="1">
    <citation type="submission" date="2020-06" db="EMBL/GenBank/DDBJ databases">
        <authorList>
            <consortium name="Wellcome Sanger Institute Data Sharing"/>
        </authorList>
    </citation>
    <scope>NUCLEOTIDE SEQUENCE [LARGE SCALE GENOMIC DNA]</scope>
</reference>
<evidence type="ECO:0000256" key="4">
    <source>
        <dbReference type="ARBA" id="ARBA00023242"/>
    </source>
</evidence>
<dbReference type="PANTHER" id="PTHR48029:SF1">
    <property type="entry name" value="NUCLEOLAR PROTEIN 8"/>
    <property type="match status" value="1"/>
</dbReference>
<evidence type="ECO:0000256" key="6">
    <source>
        <dbReference type="ARBA" id="ARBA00065066"/>
    </source>
</evidence>
<feature type="compositionally biased region" description="Basic and acidic residues" evidence="10">
    <location>
        <begin position="362"/>
        <end position="380"/>
    </location>
</feature>
<evidence type="ECO:0000256" key="8">
    <source>
        <dbReference type="PROSITE-ProRule" id="PRU00176"/>
    </source>
</evidence>
<keyword evidence="9" id="KW-0175">Coiled coil</keyword>
<feature type="compositionally biased region" description="Basic and acidic residues" evidence="10">
    <location>
        <begin position="535"/>
        <end position="558"/>
    </location>
</feature>
<feature type="region of interest" description="Disordered" evidence="10">
    <location>
        <begin position="910"/>
        <end position="969"/>
    </location>
</feature>
<dbReference type="FunFam" id="3.30.70.330:FF:000346">
    <property type="entry name" value="Nucleolar protein 8"/>
    <property type="match status" value="1"/>
</dbReference>
<dbReference type="SUPFAM" id="SSF54928">
    <property type="entry name" value="RNA-binding domain, RBD"/>
    <property type="match status" value="1"/>
</dbReference>
<feature type="compositionally biased region" description="Low complexity" evidence="10">
    <location>
        <begin position="591"/>
        <end position="600"/>
    </location>
</feature>
<feature type="region of interest" description="Disordered" evidence="10">
    <location>
        <begin position="440"/>
        <end position="475"/>
    </location>
</feature>
<feature type="region of interest" description="Disordered" evidence="10">
    <location>
        <begin position="988"/>
        <end position="1021"/>
    </location>
</feature>
<dbReference type="InterPro" id="IPR035979">
    <property type="entry name" value="RBD_domain_sf"/>
</dbReference>
<evidence type="ECO:0000256" key="9">
    <source>
        <dbReference type="SAM" id="Coils"/>
    </source>
</evidence>
<feature type="compositionally biased region" description="Acidic residues" evidence="10">
    <location>
        <begin position="1005"/>
        <end position="1014"/>
    </location>
</feature>
<dbReference type="InterPro" id="IPR000504">
    <property type="entry name" value="RRM_dom"/>
</dbReference>
<gene>
    <name evidence="12" type="primary">NOL8</name>
</gene>
<feature type="compositionally biased region" description="Basic and acidic residues" evidence="10">
    <location>
        <begin position="916"/>
        <end position="969"/>
    </location>
</feature>
<dbReference type="RefSeq" id="XP_028853196.1">
    <property type="nucleotide sequence ID" value="XM_028997363.1"/>
</dbReference>
<feature type="compositionally biased region" description="Acidic residues" evidence="10">
    <location>
        <begin position="1083"/>
        <end position="1095"/>
    </location>
</feature>
<accession>A0AAY4CCC8</accession>
<feature type="region of interest" description="Disordered" evidence="10">
    <location>
        <begin position="1074"/>
        <end position="1114"/>
    </location>
</feature>
<proteinExistence type="predicted"/>
<feature type="region of interest" description="Disordered" evidence="10">
    <location>
        <begin position="771"/>
        <end position="848"/>
    </location>
</feature>
<dbReference type="SMART" id="SM00360">
    <property type="entry name" value="RRM"/>
    <property type="match status" value="1"/>
</dbReference>
<evidence type="ECO:0000256" key="10">
    <source>
        <dbReference type="SAM" id="MobiDB-lite"/>
    </source>
</evidence>
<feature type="compositionally biased region" description="Low complexity" evidence="10">
    <location>
        <begin position="395"/>
        <end position="406"/>
    </location>
</feature>
<feature type="coiled-coil region" evidence="9">
    <location>
        <begin position="1136"/>
        <end position="1174"/>
    </location>
</feature>
<reference evidence="12" key="3">
    <citation type="submission" date="2025-09" db="UniProtKB">
        <authorList>
            <consortium name="Ensembl"/>
        </authorList>
    </citation>
    <scope>IDENTIFICATION</scope>
</reference>
<feature type="domain" description="RRM" evidence="11">
    <location>
        <begin position="2"/>
        <end position="83"/>
    </location>
</feature>
<comment type="subcellular location">
    <subcellularLocation>
        <location evidence="1">Nucleus</location>
        <location evidence="1">Nucleolus</location>
    </subcellularLocation>
</comment>
<evidence type="ECO:0000256" key="7">
    <source>
        <dbReference type="ARBA" id="ARBA00068539"/>
    </source>
</evidence>
<feature type="compositionally biased region" description="Basic and acidic residues" evidence="10">
    <location>
        <begin position="988"/>
        <end position="1004"/>
    </location>
</feature>
<dbReference type="GeneTree" id="ENSGT00390000004860"/>
<reference evidence="12" key="2">
    <citation type="submission" date="2025-08" db="UniProtKB">
        <authorList>
            <consortium name="Ensembl"/>
        </authorList>
    </citation>
    <scope>IDENTIFICATION</scope>
</reference>